<dbReference type="SUPFAM" id="SSF56219">
    <property type="entry name" value="DNase I-like"/>
    <property type="match status" value="1"/>
</dbReference>
<dbReference type="Pfam" id="PF13966">
    <property type="entry name" value="zf-RVT"/>
    <property type="match status" value="1"/>
</dbReference>
<dbReference type="InterPro" id="IPR000477">
    <property type="entry name" value="RT_dom"/>
</dbReference>
<dbReference type="SUPFAM" id="SSF56672">
    <property type="entry name" value="DNA/RNA polymerases"/>
    <property type="match status" value="1"/>
</dbReference>
<dbReference type="InterPro" id="IPR036691">
    <property type="entry name" value="Endo/exonu/phosph_ase_sf"/>
</dbReference>
<evidence type="ECO:0000313" key="2">
    <source>
        <dbReference type="EMBL" id="SPD08920.1"/>
    </source>
</evidence>
<gene>
    <name evidence="2" type="ORF">FSB_LOCUS36802</name>
</gene>
<dbReference type="Pfam" id="PF03372">
    <property type="entry name" value="Exo_endo_phos"/>
    <property type="match status" value="1"/>
</dbReference>
<organism evidence="2">
    <name type="scientific">Fagus sylvatica</name>
    <name type="common">Beechnut</name>
    <dbReference type="NCBI Taxonomy" id="28930"/>
    <lineage>
        <taxon>Eukaryota</taxon>
        <taxon>Viridiplantae</taxon>
        <taxon>Streptophyta</taxon>
        <taxon>Embryophyta</taxon>
        <taxon>Tracheophyta</taxon>
        <taxon>Spermatophyta</taxon>
        <taxon>Magnoliopsida</taxon>
        <taxon>eudicotyledons</taxon>
        <taxon>Gunneridae</taxon>
        <taxon>Pentapetalae</taxon>
        <taxon>rosids</taxon>
        <taxon>fabids</taxon>
        <taxon>Fagales</taxon>
        <taxon>Fagaceae</taxon>
        <taxon>Fagus</taxon>
    </lineage>
</organism>
<dbReference type="CDD" id="cd06222">
    <property type="entry name" value="RNase_H_like"/>
    <property type="match status" value="1"/>
</dbReference>
<reference evidence="2" key="1">
    <citation type="submission" date="2018-02" db="EMBL/GenBank/DDBJ databases">
        <authorList>
            <person name="Cohen D.B."/>
            <person name="Kent A.D."/>
        </authorList>
    </citation>
    <scope>NUCLEOTIDE SEQUENCE</scope>
</reference>
<name>A0A2N9HB55_FAGSY</name>
<dbReference type="Pfam" id="PF13456">
    <property type="entry name" value="RVT_3"/>
    <property type="match status" value="1"/>
</dbReference>
<feature type="domain" description="Reverse transcriptase" evidence="1">
    <location>
        <begin position="479"/>
        <end position="761"/>
    </location>
</feature>
<dbReference type="InterPro" id="IPR043502">
    <property type="entry name" value="DNA/RNA_pol_sf"/>
</dbReference>
<dbReference type="InterPro" id="IPR012337">
    <property type="entry name" value="RNaseH-like_sf"/>
</dbReference>
<dbReference type="PROSITE" id="PS50878">
    <property type="entry name" value="RT_POL"/>
    <property type="match status" value="1"/>
</dbReference>
<dbReference type="InterPro" id="IPR002156">
    <property type="entry name" value="RNaseH_domain"/>
</dbReference>
<dbReference type="PANTHER" id="PTHR33116">
    <property type="entry name" value="REVERSE TRANSCRIPTASE ZINC-BINDING DOMAIN-CONTAINING PROTEIN-RELATED-RELATED"/>
    <property type="match status" value="1"/>
</dbReference>
<dbReference type="InterPro" id="IPR005135">
    <property type="entry name" value="Endo/exonuclease/phosphatase"/>
</dbReference>
<dbReference type="Gene3D" id="3.30.420.10">
    <property type="entry name" value="Ribonuclease H-like superfamily/Ribonuclease H"/>
    <property type="match status" value="1"/>
</dbReference>
<dbReference type="Gene3D" id="3.60.10.10">
    <property type="entry name" value="Endonuclease/exonuclease/phosphatase"/>
    <property type="match status" value="1"/>
</dbReference>
<dbReference type="InterPro" id="IPR036397">
    <property type="entry name" value="RNaseH_sf"/>
</dbReference>
<evidence type="ECO:0000259" key="1">
    <source>
        <dbReference type="PROSITE" id="PS50878"/>
    </source>
</evidence>
<dbReference type="InterPro" id="IPR026960">
    <property type="entry name" value="RVT-Znf"/>
</dbReference>
<protein>
    <recommendedName>
        <fullName evidence="1">Reverse transcriptase domain-containing protein</fullName>
    </recommendedName>
</protein>
<dbReference type="GO" id="GO:0004523">
    <property type="term" value="F:RNA-DNA hybrid ribonuclease activity"/>
    <property type="evidence" value="ECO:0007669"/>
    <property type="project" value="InterPro"/>
</dbReference>
<proteinExistence type="predicted"/>
<accession>A0A2N9HB55</accession>
<sequence length="1414" mass="162003">MKILTWNCRGINHIPTVRALKVILRIHQPDCLFLCETKAHESRMEEVRNAIGFESKFCVESEGKAGGLCFLWRSGLKADILTHNSNLIGMLVNSDTQDKPWLLVGFYGSPYVSKKKKVWKQLRNLVSNFDGPWLCLGDFNSILSQKEKLGGNAGASSSYNGLRDFMFECGAIDLGFRGSKYTWSNSRWGKGCIRERLDRGVCNEDWRLLFPKAGILHLAATKSDHCPLLLNTNVNDTPSSRPFRFEAMWIRDSRSEDVVEQAWNMCFQGNASFQLCRKIQNTREALKRWNRDCFGHCNQRINRLMQLLQDVQSKDHSEQNAQLEANLQSELEEWMVRNEILWKQKSRELWLREGDKNSKFFHLSTVIRRKKNHIEAIKNDSGEWLTSINDINSYLTLKFSELYSAQELSFPENLDNLLQPCITQEENDLLSRCPTPEEIKSAIFEINPLKSPGPDGMPGLFFKHYWHIVGDQVIAAVRNFFIHGQLLGELNQTFIVLIPKIINPSSVNHFRPISLCNVVYKSIAKILVNRLRPLLHKLISPQQSAFVPNRWIAENAIVVQELIHTFKKKRNVKVGMVGIKVDLQKAYDRVDWNFLMTILKCFGFCEKFSSWILKCISSVSYTLLINGSKSKPFHPSRGLRQGDPLSPYLFIICQEVLSRLIDREMHNGAIKGVKADRTGPPISHLMYADDLVLFCRAKFSELSALERCLMTYCEWSGQLVNRDKSGFFVSKSVHPNTSRQIRSRLLIKKLSLDSKYLGSPMFLTRIRAKDFQFVKDKVDSKLSGWRQKNLSWAGRCTLINSVAQNIPTYTMSTFELPQKVCNSIDAANRKFWWKANGQEGKYLSWKSWDRLCQPKKHGGLGFRRCKDFNMALLAKVAWKVATNHNSLCVKILRSKYKVRNGWLRGDKSKNASPIWRGIEKARSILKRGTCFQIGDGLSINAWEDPWVPWLEDFKPKPKQGLEERNPLYVANLINTTSRTWDEVKLREVFNEESVQAILRLPLPSIPRPDKLLWIKNPTGMFTVKSAYGVSQGHRFNQEGLHLWSKLWKARIHERFKVLLWRIALDILPTRLKLSELWDGIDIRCPLCESEEESSLHLFQNCHVARALWFECCWGLRMDTMHFRSSFEFINFLVDPPTQVLDISITHVHFILNAAIILDLIWKARNNKCFKGLDANLLEFRARVIKAYEEHIKGIRINTQTKPAKPDTKWLKPPRDVWKLNCDAAVEENKTSIAVVLRDWNGKVTKGWSKLIPCCRVEAAEASAICWAVQLARENQLKKVVIESDSKTCMEALNGQVNPPWEIQTIVENIKTISLDFDFCSLVWTSRSANSVAHWLGKESLKLNVFGSFDSCSLPPKASKASWVDVYAATPLDGDKSLKIVPLDRGPVPPSAPSRCTHMGNRKVSGGVGNCPSHG</sequence>
<dbReference type="InterPro" id="IPR044730">
    <property type="entry name" value="RNase_H-like_dom_plant"/>
</dbReference>
<dbReference type="Pfam" id="PF00078">
    <property type="entry name" value="RVT_1"/>
    <property type="match status" value="1"/>
</dbReference>
<dbReference type="EMBL" id="OIVN01003114">
    <property type="protein sequence ID" value="SPD08920.1"/>
    <property type="molecule type" value="Genomic_DNA"/>
</dbReference>
<dbReference type="SUPFAM" id="SSF53098">
    <property type="entry name" value="Ribonuclease H-like"/>
    <property type="match status" value="1"/>
</dbReference>
<dbReference type="PANTHER" id="PTHR33116:SF86">
    <property type="entry name" value="REVERSE TRANSCRIPTASE DOMAIN-CONTAINING PROTEIN"/>
    <property type="match status" value="1"/>
</dbReference>
<dbReference type="CDD" id="cd01650">
    <property type="entry name" value="RT_nLTR_like"/>
    <property type="match status" value="1"/>
</dbReference>
<dbReference type="GO" id="GO:0003676">
    <property type="term" value="F:nucleic acid binding"/>
    <property type="evidence" value="ECO:0007669"/>
    <property type="project" value="InterPro"/>
</dbReference>